<evidence type="ECO:0000313" key="4">
    <source>
        <dbReference type="EMBL" id="TWH77502.1"/>
    </source>
</evidence>
<dbReference type="Gene3D" id="3.40.50.2020">
    <property type="match status" value="1"/>
</dbReference>
<dbReference type="AlphaFoldDB" id="A0A562J305"/>
<feature type="region of interest" description="Disordered" evidence="2">
    <location>
        <begin position="235"/>
        <end position="268"/>
    </location>
</feature>
<evidence type="ECO:0000259" key="3">
    <source>
        <dbReference type="Pfam" id="PF00156"/>
    </source>
</evidence>
<dbReference type="PANTHER" id="PTHR47505:SF1">
    <property type="entry name" value="DNA UTILIZATION PROTEIN YHGH"/>
    <property type="match status" value="1"/>
</dbReference>
<dbReference type="RefSeq" id="WP_246118651.1">
    <property type="nucleotide sequence ID" value="NZ_VLKG01000001.1"/>
</dbReference>
<dbReference type="InterPro" id="IPR000836">
    <property type="entry name" value="PRTase_dom"/>
</dbReference>
<reference evidence="4 5" key="1">
    <citation type="submission" date="2019-07" db="EMBL/GenBank/DDBJ databases">
        <title>Genomic Encyclopedia of Type Strains, Phase I: the one thousand microbial genomes (KMG-I) project.</title>
        <authorList>
            <person name="Kyrpides N."/>
        </authorList>
    </citation>
    <scope>NUCLEOTIDE SEQUENCE [LARGE SCALE GENOMIC DNA]</scope>
    <source>
        <strain evidence="4 5">DSM 375</strain>
    </source>
</reference>
<evidence type="ECO:0000256" key="1">
    <source>
        <dbReference type="ARBA" id="ARBA00008007"/>
    </source>
</evidence>
<dbReference type="CDD" id="cd06223">
    <property type="entry name" value="PRTases_typeI"/>
    <property type="match status" value="1"/>
</dbReference>
<protein>
    <submittedName>
        <fullName evidence="4">ComF family protein</fullName>
    </submittedName>
</protein>
<dbReference type="InterPro" id="IPR029057">
    <property type="entry name" value="PRTase-like"/>
</dbReference>
<proteinExistence type="inferred from homology"/>
<evidence type="ECO:0000256" key="2">
    <source>
        <dbReference type="SAM" id="MobiDB-lite"/>
    </source>
</evidence>
<feature type="domain" description="Phosphoribosyltransferase" evidence="3">
    <location>
        <begin position="149"/>
        <end position="237"/>
    </location>
</feature>
<comment type="caution">
    <text evidence="4">The sequence shown here is derived from an EMBL/GenBank/DDBJ whole genome shotgun (WGS) entry which is preliminary data.</text>
</comment>
<keyword evidence="5" id="KW-1185">Reference proteome</keyword>
<comment type="similarity">
    <text evidence="1">Belongs to the ComF/GntX family.</text>
</comment>
<name>A0A562J305_9GAMM</name>
<sequence>MLLQWVNQWLKFEQHCVLCGERCDPQQWICLACEQELPWLHHRCSCCALPLHADELGPLCPSCQYQTPAFDHVEAPWRFDFPIDALISRFKQQSDWGTGRILSHYLAHHVEQAHKEGLAKPQALVPVPSSQKRLRQRGFDHTRMLADWLSKRLHTPVETRLIRRIQDTPAQKQLNAQERQSNLQTAFQIGLNPLKYQHIAIVDDVVTTGATVNRLATLLRSIGIKRVDVYAWARTPRPEPQPAPSSSAENLQEAPPQINQLLLGKSTK</sequence>
<dbReference type="SUPFAM" id="SSF53271">
    <property type="entry name" value="PRTase-like"/>
    <property type="match status" value="1"/>
</dbReference>
<dbReference type="Pfam" id="PF00156">
    <property type="entry name" value="Pribosyltran"/>
    <property type="match status" value="1"/>
</dbReference>
<organism evidence="4 5">
    <name type="scientific">Azomonas agilis</name>
    <dbReference type="NCBI Taxonomy" id="116849"/>
    <lineage>
        <taxon>Bacteria</taxon>
        <taxon>Pseudomonadati</taxon>
        <taxon>Pseudomonadota</taxon>
        <taxon>Gammaproteobacteria</taxon>
        <taxon>Pseudomonadales</taxon>
        <taxon>Pseudomonadaceae</taxon>
        <taxon>Azomonas</taxon>
    </lineage>
</organism>
<gene>
    <name evidence="4" type="ORF">LX59_00419</name>
</gene>
<dbReference type="EMBL" id="VLKG01000001">
    <property type="protein sequence ID" value="TWH77502.1"/>
    <property type="molecule type" value="Genomic_DNA"/>
</dbReference>
<accession>A0A562J305</accession>
<dbReference type="InterPro" id="IPR051910">
    <property type="entry name" value="ComF/GntX_DNA_util-trans"/>
</dbReference>
<dbReference type="Proteomes" id="UP000319627">
    <property type="component" value="Unassembled WGS sequence"/>
</dbReference>
<dbReference type="PANTHER" id="PTHR47505">
    <property type="entry name" value="DNA UTILIZATION PROTEIN YHGH"/>
    <property type="match status" value="1"/>
</dbReference>
<evidence type="ECO:0000313" key="5">
    <source>
        <dbReference type="Proteomes" id="UP000319627"/>
    </source>
</evidence>